<feature type="transmembrane region" description="Helical" evidence="7">
    <location>
        <begin position="397"/>
        <end position="415"/>
    </location>
</feature>
<sequence length="583" mass="62273">MSDTATPSREHSPLPLPDKENPLSSRSSISNHSSHNKELEKETAIDGGELEPVVTSGYAHGFRLVSIVVALVLSIFLVALDMTIVATAIPKITDQFQSLQDVGWYGSAFFLLVASATNMFGKAYKFFPLKFVFLLSIGIFEIGSLICAVAPNSVTLIVGRAIAGLGGAGLASGAYSIIALSVPPKQAPAYTGILGATYGLASVVGPLLGGVFTDNVSWRWCFYINLPIGGVSAAIILVYFQTPKRAKVMQATWKEKMLQLDLSGTFLLTCAIVCLVLALQWGGTTKPWGSKDVIGTLVGFVAIMVVFAINEYYVRDRALFAPKLMKNKTILLMCGFITLTAGGFFVLLYYLPIYFQSIDGTSASQSGVRNLPLILAVSLFSIVSGVIITVTGHYAPVMVFGSVFTTIGAGLLYTWDLGTPTSQWIGYQLIPGIGIGLTLQIPVIVGQSIVDAEDVSSVTAIILFFQTISGSIFVAVAQSLFTNRLVSYTVENIPGVDPAAIIITGATELRHAFNGEQLTAVLRAYMAGLKDAYTLVIPLAGIATLITFVVLAWDYRVLNQAKPDDAEQAKEATGEKALEKETA</sequence>
<dbReference type="Proteomes" id="UP000243723">
    <property type="component" value="Unassembled WGS sequence"/>
</dbReference>
<comment type="subcellular location">
    <subcellularLocation>
        <location evidence="1">Membrane</location>
        <topology evidence="1">Multi-pass membrane protein</topology>
    </subcellularLocation>
</comment>
<evidence type="ECO:0000256" key="6">
    <source>
        <dbReference type="SAM" id="MobiDB-lite"/>
    </source>
</evidence>
<feature type="transmembrane region" description="Helical" evidence="7">
    <location>
        <begin position="132"/>
        <end position="151"/>
    </location>
</feature>
<dbReference type="Pfam" id="PF07690">
    <property type="entry name" value="MFS_1"/>
    <property type="match status" value="1"/>
</dbReference>
<feature type="transmembrane region" description="Helical" evidence="7">
    <location>
        <begin position="157"/>
        <end position="182"/>
    </location>
</feature>
<proteinExistence type="predicted"/>
<dbReference type="AlphaFoldDB" id="A0A2P7Z693"/>
<organism evidence="9 10">
    <name type="scientific">Elsinoe australis</name>
    <dbReference type="NCBI Taxonomy" id="40998"/>
    <lineage>
        <taxon>Eukaryota</taxon>
        <taxon>Fungi</taxon>
        <taxon>Dikarya</taxon>
        <taxon>Ascomycota</taxon>
        <taxon>Pezizomycotina</taxon>
        <taxon>Dothideomycetes</taxon>
        <taxon>Dothideomycetidae</taxon>
        <taxon>Myriangiales</taxon>
        <taxon>Elsinoaceae</taxon>
        <taxon>Elsinoe</taxon>
    </lineage>
</organism>
<feature type="transmembrane region" description="Helical" evidence="7">
    <location>
        <begin position="220"/>
        <end position="240"/>
    </location>
</feature>
<evidence type="ECO:0000313" key="10">
    <source>
        <dbReference type="Proteomes" id="UP000243723"/>
    </source>
</evidence>
<gene>
    <name evidence="9" type="ORF">B9Z65_7229</name>
</gene>
<dbReference type="FunFam" id="1.20.1250.20:FF:000196">
    <property type="entry name" value="MFS toxin efflux pump (AflT)"/>
    <property type="match status" value="1"/>
</dbReference>
<keyword evidence="5 7" id="KW-0472">Membrane</keyword>
<evidence type="ECO:0000256" key="5">
    <source>
        <dbReference type="ARBA" id="ARBA00023136"/>
    </source>
</evidence>
<feature type="compositionally biased region" description="Low complexity" evidence="6">
    <location>
        <begin position="24"/>
        <end position="33"/>
    </location>
</feature>
<feature type="transmembrane region" description="Helical" evidence="7">
    <location>
        <begin position="371"/>
        <end position="390"/>
    </location>
</feature>
<dbReference type="PROSITE" id="PS50850">
    <property type="entry name" value="MFS"/>
    <property type="match status" value="1"/>
</dbReference>
<evidence type="ECO:0000256" key="7">
    <source>
        <dbReference type="SAM" id="Phobius"/>
    </source>
</evidence>
<dbReference type="GO" id="GO:0022857">
    <property type="term" value="F:transmembrane transporter activity"/>
    <property type="evidence" value="ECO:0007669"/>
    <property type="project" value="InterPro"/>
</dbReference>
<dbReference type="OrthoDB" id="10021397at2759"/>
<feature type="region of interest" description="Disordered" evidence="6">
    <location>
        <begin position="1"/>
        <end position="42"/>
    </location>
</feature>
<evidence type="ECO:0000256" key="4">
    <source>
        <dbReference type="ARBA" id="ARBA00022989"/>
    </source>
</evidence>
<dbReference type="GO" id="GO:0005886">
    <property type="term" value="C:plasma membrane"/>
    <property type="evidence" value="ECO:0007669"/>
    <property type="project" value="TreeGrafter"/>
</dbReference>
<dbReference type="PANTHER" id="PTHR23501:SF177">
    <property type="entry name" value="MAJOR FACILITATOR SUPERFAMILY (MFS) PROFILE DOMAIN-CONTAINING PROTEIN-RELATED"/>
    <property type="match status" value="1"/>
</dbReference>
<accession>A0A2P7Z693</accession>
<feature type="transmembrane region" description="Helical" evidence="7">
    <location>
        <begin position="102"/>
        <end position="120"/>
    </location>
</feature>
<keyword evidence="4 7" id="KW-1133">Transmembrane helix</keyword>
<feature type="transmembrane region" description="Helical" evidence="7">
    <location>
        <begin position="189"/>
        <end position="208"/>
    </location>
</feature>
<feature type="transmembrane region" description="Helical" evidence="7">
    <location>
        <begin position="260"/>
        <end position="281"/>
    </location>
</feature>
<feature type="transmembrane region" description="Helical" evidence="7">
    <location>
        <begin position="330"/>
        <end position="351"/>
    </location>
</feature>
<evidence type="ECO:0000256" key="3">
    <source>
        <dbReference type="ARBA" id="ARBA00022692"/>
    </source>
</evidence>
<keyword evidence="3 7" id="KW-0812">Transmembrane</keyword>
<feature type="domain" description="Major facilitator superfamily (MFS) profile" evidence="8">
    <location>
        <begin position="67"/>
        <end position="555"/>
    </location>
</feature>
<dbReference type="PANTHER" id="PTHR23501">
    <property type="entry name" value="MAJOR FACILITATOR SUPERFAMILY"/>
    <property type="match status" value="1"/>
</dbReference>
<dbReference type="Gene3D" id="1.20.1250.20">
    <property type="entry name" value="MFS general substrate transporter like domains"/>
    <property type="match status" value="1"/>
</dbReference>
<dbReference type="InterPro" id="IPR020846">
    <property type="entry name" value="MFS_dom"/>
</dbReference>
<keyword evidence="10" id="KW-1185">Reference proteome</keyword>
<name>A0A2P7Z693_9PEZI</name>
<evidence type="ECO:0000256" key="1">
    <source>
        <dbReference type="ARBA" id="ARBA00004141"/>
    </source>
</evidence>
<feature type="transmembrane region" description="Helical" evidence="7">
    <location>
        <begin position="64"/>
        <end position="90"/>
    </location>
</feature>
<evidence type="ECO:0000259" key="8">
    <source>
        <dbReference type="PROSITE" id="PS50850"/>
    </source>
</evidence>
<feature type="transmembrane region" description="Helical" evidence="7">
    <location>
        <begin position="458"/>
        <end position="481"/>
    </location>
</feature>
<reference evidence="9 10" key="1">
    <citation type="submission" date="2017-05" db="EMBL/GenBank/DDBJ databases">
        <title>Draft genome sequence of Elsinoe australis.</title>
        <authorList>
            <person name="Cheng Q."/>
        </authorList>
    </citation>
    <scope>NUCLEOTIDE SEQUENCE [LARGE SCALE GENOMIC DNA]</scope>
    <source>
        <strain evidence="9 10">NL1</strain>
    </source>
</reference>
<dbReference type="EMBL" id="NHZQ01000305">
    <property type="protein sequence ID" value="PSK43715.1"/>
    <property type="molecule type" value="Genomic_DNA"/>
</dbReference>
<evidence type="ECO:0000313" key="9">
    <source>
        <dbReference type="EMBL" id="PSK43715.1"/>
    </source>
</evidence>
<dbReference type="CDD" id="cd17502">
    <property type="entry name" value="MFS_Azr1_MDR_like"/>
    <property type="match status" value="1"/>
</dbReference>
<dbReference type="SUPFAM" id="SSF103473">
    <property type="entry name" value="MFS general substrate transporter"/>
    <property type="match status" value="1"/>
</dbReference>
<keyword evidence="2" id="KW-0813">Transport</keyword>
<feature type="transmembrane region" description="Helical" evidence="7">
    <location>
        <begin position="293"/>
        <end position="309"/>
    </location>
</feature>
<protein>
    <recommendedName>
        <fullName evidence="8">Major facilitator superfamily (MFS) profile domain-containing protein</fullName>
    </recommendedName>
</protein>
<dbReference type="InterPro" id="IPR036259">
    <property type="entry name" value="MFS_trans_sf"/>
</dbReference>
<comment type="caution">
    <text evidence="9">The sequence shown here is derived from an EMBL/GenBank/DDBJ whole genome shotgun (WGS) entry which is preliminary data.</text>
</comment>
<evidence type="ECO:0000256" key="2">
    <source>
        <dbReference type="ARBA" id="ARBA00022448"/>
    </source>
</evidence>
<dbReference type="FunFam" id="1.20.1720.10:FF:000012">
    <property type="entry name" value="MFS toxin efflux pump (AflT)"/>
    <property type="match status" value="1"/>
</dbReference>
<feature type="transmembrane region" description="Helical" evidence="7">
    <location>
        <begin position="427"/>
        <end position="446"/>
    </location>
</feature>
<feature type="compositionally biased region" description="Basic and acidic residues" evidence="6">
    <location>
        <begin position="8"/>
        <end position="21"/>
    </location>
</feature>
<dbReference type="InterPro" id="IPR011701">
    <property type="entry name" value="MFS"/>
</dbReference>
<feature type="transmembrane region" description="Helical" evidence="7">
    <location>
        <begin position="532"/>
        <end position="553"/>
    </location>
</feature>